<dbReference type="InterPro" id="IPR005801">
    <property type="entry name" value="ADC_synthase"/>
</dbReference>
<dbReference type="Pfam" id="PF00425">
    <property type="entry name" value="Chorismate_bind"/>
    <property type="match status" value="1"/>
</dbReference>
<dbReference type="GO" id="GO:0000162">
    <property type="term" value="P:L-tryptophan biosynthetic process"/>
    <property type="evidence" value="ECO:0007669"/>
    <property type="project" value="TreeGrafter"/>
</dbReference>
<evidence type="ECO:0000313" key="11">
    <source>
        <dbReference type="EMBL" id="WCG37459.1"/>
    </source>
</evidence>
<evidence type="ECO:0000256" key="3">
    <source>
        <dbReference type="ARBA" id="ARBA00020653"/>
    </source>
</evidence>
<keyword evidence="5" id="KW-0460">Magnesium</keyword>
<proteinExistence type="predicted"/>
<dbReference type="InterPro" id="IPR019999">
    <property type="entry name" value="Anth_synth_I-like"/>
</dbReference>
<feature type="domain" description="Anthranilate synthase component I N-terminal" evidence="10">
    <location>
        <begin position="28"/>
        <end position="169"/>
    </location>
</feature>
<comment type="catalytic activity">
    <reaction evidence="8">
        <text>chorismate + L-glutamine = anthranilate + pyruvate + L-glutamate + H(+)</text>
        <dbReference type="Rhea" id="RHEA:21732"/>
        <dbReference type="ChEBI" id="CHEBI:15361"/>
        <dbReference type="ChEBI" id="CHEBI:15378"/>
        <dbReference type="ChEBI" id="CHEBI:16567"/>
        <dbReference type="ChEBI" id="CHEBI:29748"/>
        <dbReference type="ChEBI" id="CHEBI:29985"/>
        <dbReference type="ChEBI" id="CHEBI:58359"/>
        <dbReference type="EC" id="4.1.3.27"/>
    </reaction>
</comment>
<evidence type="ECO:0000256" key="8">
    <source>
        <dbReference type="ARBA" id="ARBA00047683"/>
    </source>
</evidence>
<reference evidence="11" key="1">
    <citation type="submission" date="2023-01" db="EMBL/GenBank/DDBJ databases">
        <title>Oxazolidinone resistance genes in florfenicol resistant enterococci from beef cattle and veal calves at slaughter.</title>
        <authorList>
            <person name="Biggel M."/>
        </authorList>
    </citation>
    <scope>NUCLEOTIDE SEQUENCE</scope>
    <source>
        <strain evidence="11">K79-1</strain>
    </source>
</reference>
<dbReference type="Pfam" id="PF04715">
    <property type="entry name" value="Anth_synt_I_N"/>
    <property type="match status" value="1"/>
</dbReference>
<dbReference type="AlphaFoldDB" id="A0AAE9XHA1"/>
<dbReference type="InterPro" id="IPR006805">
    <property type="entry name" value="Anth_synth_I_N"/>
</dbReference>
<feature type="domain" description="Chorismate-utilising enzyme C-terminal" evidence="9">
    <location>
        <begin position="221"/>
        <end position="474"/>
    </location>
</feature>
<dbReference type="Proteomes" id="UP001179483">
    <property type="component" value="Chromosome"/>
</dbReference>
<evidence type="ECO:0000259" key="9">
    <source>
        <dbReference type="Pfam" id="PF00425"/>
    </source>
</evidence>
<keyword evidence="6" id="KW-0456">Lyase</keyword>
<dbReference type="PANTHER" id="PTHR11236:SF48">
    <property type="entry name" value="ISOCHORISMATE SYNTHASE MENF"/>
    <property type="match status" value="1"/>
</dbReference>
<dbReference type="InterPro" id="IPR015890">
    <property type="entry name" value="Chorismate_C"/>
</dbReference>
<evidence type="ECO:0000256" key="5">
    <source>
        <dbReference type="ARBA" id="ARBA00022842"/>
    </source>
</evidence>
<protein>
    <recommendedName>
        <fullName evidence="3">Anthranilate synthase component 1</fullName>
    </recommendedName>
</protein>
<dbReference type="Gene3D" id="3.60.120.10">
    <property type="entry name" value="Anthranilate synthase"/>
    <property type="match status" value="1"/>
</dbReference>
<dbReference type="SUPFAM" id="SSF56322">
    <property type="entry name" value="ADC synthase"/>
    <property type="match status" value="1"/>
</dbReference>
<evidence type="ECO:0000256" key="7">
    <source>
        <dbReference type="ARBA" id="ARBA00025634"/>
    </source>
</evidence>
<dbReference type="PRINTS" id="PR00095">
    <property type="entry name" value="ANTSNTHASEI"/>
</dbReference>
<comment type="cofactor">
    <cofactor evidence="1">
        <name>Mg(2+)</name>
        <dbReference type="ChEBI" id="CHEBI:18420"/>
    </cofactor>
</comment>
<organism evidence="11 12">
    <name type="scientific">Aerococcus urinaeequi</name>
    <dbReference type="NCBI Taxonomy" id="51665"/>
    <lineage>
        <taxon>Bacteria</taxon>
        <taxon>Bacillati</taxon>
        <taxon>Bacillota</taxon>
        <taxon>Bacilli</taxon>
        <taxon>Lactobacillales</taxon>
        <taxon>Aerococcaceae</taxon>
        <taxon>Aerococcus</taxon>
    </lineage>
</organism>
<dbReference type="EMBL" id="CP116590">
    <property type="protein sequence ID" value="WCG37459.1"/>
    <property type="molecule type" value="Genomic_DNA"/>
</dbReference>
<evidence type="ECO:0000256" key="1">
    <source>
        <dbReference type="ARBA" id="ARBA00001946"/>
    </source>
</evidence>
<evidence type="ECO:0000313" key="12">
    <source>
        <dbReference type="Proteomes" id="UP001179483"/>
    </source>
</evidence>
<comment type="subunit">
    <text evidence="2">Heterotetramer consisting of two non-identical subunits: a beta subunit (TrpG) and a large alpha subunit (TrpE).</text>
</comment>
<gene>
    <name evidence="11" type="ORF">PML80_08005</name>
</gene>
<keyword evidence="4" id="KW-0479">Metal-binding</keyword>
<evidence type="ECO:0000256" key="6">
    <source>
        <dbReference type="ARBA" id="ARBA00023239"/>
    </source>
</evidence>
<dbReference type="GO" id="GO:0004049">
    <property type="term" value="F:anthranilate synthase activity"/>
    <property type="evidence" value="ECO:0007669"/>
    <property type="project" value="UniProtKB-EC"/>
</dbReference>
<name>A0AAE9XHA1_9LACT</name>
<evidence type="ECO:0000256" key="4">
    <source>
        <dbReference type="ARBA" id="ARBA00022723"/>
    </source>
</evidence>
<dbReference type="PANTHER" id="PTHR11236">
    <property type="entry name" value="AMINOBENZOATE/ANTHRANILATE SYNTHASE"/>
    <property type="match status" value="1"/>
</dbReference>
<comment type="function">
    <text evidence="7">Part of a heterotetrameric complex that catalyzes the two-step biosynthesis of anthranilate, an intermediate in the biosynthesis of L-tryptophan. In the first step, the glutamine-binding beta subunit (TrpG) of anthranilate synthase (AS) provides the glutamine amidotransferase activity which generates ammonia as a substrate that, along with chorismate, is used in the second step, catalyzed by the large alpha subunit of AS (TrpE) to produce anthranilate. In the absence of TrpG, TrpE can synthesize anthranilate directly from chorismate and high concentrations of ammonia.</text>
</comment>
<sequence>MIKPSLEEARQLGKDHTIIPIALEIFSDVATSIEVLRTISKQSDHFYLLESVVNKDNWSRYSFLGYKPNLSIYSTDGQVTVQEGKHEESFQADDPLAPLNDILDRYKSPSIDYLPPFTGGLVGYLSYDCIKYTEPSLQLTKNNPENFRDYHFMLMDKVIAFDHFRQKIVLIVNIETNKLEENYIQGATDLKDMEQMIMRPGPVREEDLTQEVGDFEALFSQEDYESIVEKIQHHIVEGDIFQAVVSNRFKAPFSGSLLQTYRLLRTINPSPYMVYMHFDDLEIACASPETLVSVRNGVASSFPLAGTVPRGATDAEDRALVEGLLQNEKELAEHDMLVDLARNDIGKVAEFGTLEVSEYRAIKQFSHVSHISSKVTAKVRPDATCLDVLKSALPAGTLSGAPKIRACQLIDEIEDTKRGPYGGALGYIDFAGNMDMCIGIRMAVLKNDQVFVQSGAGIVADSDPEKEYLETKNKAKAMMTALGHEEAQP</sequence>
<dbReference type="RefSeq" id="WP_271735755.1">
    <property type="nucleotide sequence ID" value="NZ_CP116590.1"/>
</dbReference>
<dbReference type="GO" id="GO:0046872">
    <property type="term" value="F:metal ion binding"/>
    <property type="evidence" value="ECO:0007669"/>
    <property type="project" value="UniProtKB-KW"/>
</dbReference>
<accession>A0AAE9XHA1</accession>
<evidence type="ECO:0000256" key="2">
    <source>
        <dbReference type="ARBA" id="ARBA00011575"/>
    </source>
</evidence>
<evidence type="ECO:0000259" key="10">
    <source>
        <dbReference type="Pfam" id="PF04715"/>
    </source>
</evidence>